<accession>A0A8E2QBY8</accession>
<keyword evidence="1" id="KW-0175">Coiled coil</keyword>
<protein>
    <recommendedName>
        <fullName evidence="5">Dynamin family protein</fullName>
    </recommendedName>
</protein>
<keyword evidence="4" id="KW-1185">Reference proteome</keyword>
<keyword evidence="2" id="KW-1133">Transmembrane helix</keyword>
<feature type="coiled-coil region" evidence="1">
    <location>
        <begin position="338"/>
        <end position="366"/>
    </location>
</feature>
<gene>
    <name evidence="3" type="ORF">CXK95_15315</name>
</gene>
<comment type="caution">
    <text evidence="3">The sequence shown here is derived from an EMBL/GenBank/DDBJ whole genome shotgun (WGS) entry which is preliminary data.</text>
</comment>
<dbReference type="AlphaFoldDB" id="A0A8E2QBY8"/>
<evidence type="ECO:0000256" key="2">
    <source>
        <dbReference type="SAM" id="Phobius"/>
    </source>
</evidence>
<reference evidence="3 4" key="1">
    <citation type="submission" date="2018-01" db="EMBL/GenBank/DDBJ databases">
        <title>Denitrification phenotypes of diverse strains of Pseudomonas stutzeri.</title>
        <authorList>
            <person name="Milligan D.A."/>
            <person name="Bergaust L."/>
            <person name="Bakken L.R."/>
            <person name="Frostegard A."/>
        </authorList>
    </citation>
    <scope>NUCLEOTIDE SEQUENCE [LARGE SCALE GENOMIC DNA]</scope>
    <source>
        <strain evidence="3 4">DSM 50238</strain>
    </source>
</reference>
<keyword evidence="2" id="KW-0472">Membrane</keyword>
<evidence type="ECO:0008006" key="5">
    <source>
        <dbReference type="Google" id="ProtNLM"/>
    </source>
</evidence>
<dbReference type="Proteomes" id="UP000235881">
    <property type="component" value="Unassembled WGS sequence"/>
</dbReference>
<feature type="transmembrane region" description="Helical" evidence="2">
    <location>
        <begin position="428"/>
        <end position="448"/>
    </location>
</feature>
<keyword evidence="2" id="KW-0812">Transmembrane</keyword>
<dbReference type="Gene3D" id="3.40.50.300">
    <property type="entry name" value="P-loop containing nucleotide triphosphate hydrolases"/>
    <property type="match status" value="1"/>
</dbReference>
<organism evidence="3 4">
    <name type="scientific">Stutzerimonas degradans</name>
    <dbReference type="NCBI Taxonomy" id="2968968"/>
    <lineage>
        <taxon>Bacteria</taxon>
        <taxon>Pseudomonadati</taxon>
        <taxon>Pseudomonadota</taxon>
        <taxon>Gammaproteobacteria</taxon>
        <taxon>Pseudomonadales</taxon>
        <taxon>Pseudomonadaceae</taxon>
        <taxon>Stutzerimonas</taxon>
    </lineage>
</organism>
<sequence>MLNDDLPRLTQLLVEFERHRQSARRVDGSIIGTGEADFTKGNTTYTLNYRDKTFLLVDVPGIEGDEARYVDEVRKAIARAHLVFYVNGTHKKPERATAEKIRSYLRRGTKVCPLFNVRGSADAYEFEEDRLSLAQQGGAGAALEQTVEVLESVLGTEVLLSGHCVQGLLAFSSLAYDAKTASTTIDPTRNRDLVIQQRNYLKYFGSTRQMYEFSQIKAVAQVLHSRIDTFRDDIVESNKIKVRELLAENLTVLHECLNGHRAFMLSIEPEFEKCRSAFDESLKSFKRLVYAGRKTMWIGLFNDLIDRSDEIVAEHFGEGERIQDEIGRAYRKLQKDAAKGVEKNLVENVEQLQQLLQQAMTRLIEDVQRVEFQQRVDLKAGHKWALESKDDLGWGLGLLDFGSMAFQIGSYAMAGFGIGSAFPGVGNAIGAAVGAAIGLLMSLVSLFGGKDKRIRKAQSQVREKIEEVQDEVLQGLEKEVESLVVTIEGAFYKDMLSQVDDLYDSLRRPEKILEKQIAMMTKLKENLEKMPYGTIQAVQY</sequence>
<dbReference type="EMBL" id="POUK01000006">
    <property type="protein sequence ID" value="PNF75608.1"/>
    <property type="molecule type" value="Genomic_DNA"/>
</dbReference>
<proteinExistence type="predicted"/>
<evidence type="ECO:0000313" key="3">
    <source>
        <dbReference type="EMBL" id="PNF75608.1"/>
    </source>
</evidence>
<name>A0A8E2QBY8_9GAMM</name>
<evidence type="ECO:0000313" key="4">
    <source>
        <dbReference type="Proteomes" id="UP000235881"/>
    </source>
</evidence>
<evidence type="ECO:0000256" key="1">
    <source>
        <dbReference type="SAM" id="Coils"/>
    </source>
</evidence>
<dbReference type="InterPro" id="IPR027417">
    <property type="entry name" value="P-loop_NTPase"/>
</dbReference>
<dbReference type="SUPFAM" id="SSF52540">
    <property type="entry name" value="P-loop containing nucleoside triphosphate hydrolases"/>
    <property type="match status" value="1"/>
</dbReference>